<accession>A0A6P3A6A7</accession>
<feature type="region of interest" description="Disordered" evidence="1">
    <location>
        <begin position="1"/>
        <end position="29"/>
    </location>
</feature>
<evidence type="ECO:0000256" key="1">
    <source>
        <dbReference type="SAM" id="MobiDB-lite"/>
    </source>
</evidence>
<protein>
    <submittedName>
        <fullName evidence="2">Uncharacterized protein</fullName>
    </submittedName>
</protein>
<dbReference type="Proteomes" id="UP000494182">
    <property type="component" value="Unassembled WGS sequence"/>
</dbReference>
<reference evidence="2 3" key="1">
    <citation type="submission" date="2019-09" db="EMBL/GenBank/DDBJ databases">
        <authorList>
            <person name="Depoorter E."/>
        </authorList>
    </citation>
    <scope>NUCLEOTIDE SEQUENCE [LARGE SCALE GENOMIC DNA]</scope>
    <source>
        <strain evidence="2">R-71171</strain>
    </source>
</reference>
<organism evidence="2 3">
    <name type="scientific">Burkholderia contaminans</name>
    <dbReference type="NCBI Taxonomy" id="488447"/>
    <lineage>
        <taxon>Bacteria</taxon>
        <taxon>Pseudomonadati</taxon>
        <taxon>Pseudomonadota</taxon>
        <taxon>Betaproteobacteria</taxon>
        <taxon>Burkholderiales</taxon>
        <taxon>Burkholderiaceae</taxon>
        <taxon>Burkholderia</taxon>
        <taxon>Burkholderia cepacia complex</taxon>
    </lineage>
</organism>
<evidence type="ECO:0000313" key="2">
    <source>
        <dbReference type="EMBL" id="VWD42971.1"/>
    </source>
</evidence>
<dbReference type="EMBL" id="CABVQT010000014">
    <property type="protein sequence ID" value="VWD42971.1"/>
    <property type="molecule type" value="Genomic_DNA"/>
</dbReference>
<name>A0A6P3A6A7_9BURK</name>
<dbReference type="AlphaFoldDB" id="A0A6P3A6A7"/>
<sequence length="422" mass="45277">MRATPTPADFSHSRDTIADQLPASGSDPHAPACPCDDLHGFDRACRRSVRCLVSLEHDHQDPPAGTADSHAPGRSAAASLLSAYDRLKPALDAGRLGSEHVGFVAPPPLSEDAIAYAWLLNDASTYLVGAGDSVLEGESGGPARIDALQPLLGDDMRRRLGLPRRLVDAISANILQYAAHCLSPSRKPANVNIWTAYRSESTAYARHPACPYDARLVQLNASTCTGFDAGAFSAPHPSDDDGKLACDIQSSTSTARCPALVVLTRNQRRNTAHRFPPGDGSALRDPSTACVVRSTGIDAGGKHFALMGEGRNCFGGTAYSLIEEIDALRDGQPVLVKRTARISDAIGSTNSRTQVRASSAPVHPVGYTHPFLCSSRLERRCNELSHKPPWMATQCDSRHDSTSYARWASATQRAQRERAKRP</sequence>
<gene>
    <name evidence="2" type="ORF">BCO71171_04782</name>
</gene>
<evidence type="ECO:0000313" key="3">
    <source>
        <dbReference type="Proteomes" id="UP000494182"/>
    </source>
</evidence>
<proteinExistence type="predicted"/>